<evidence type="ECO:0000313" key="1">
    <source>
        <dbReference type="EMBL" id="MCT7399753.1"/>
    </source>
</evidence>
<dbReference type="EMBL" id="JAODBU010000012">
    <property type="protein sequence ID" value="MCT7399753.1"/>
    <property type="molecule type" value="Genomic_DNA"/>
</dbReference>
<name>A0ABT2M3L9_9FIRM</name>
<keyword evidence="2" id="KW-1185">Reference proteome</keyword>
<dbReference type="Proteomes" id="UP001431199">
    <property type="component" value="Unassembled WGS sequence"/>
</dbReference>
<organism evidence="1 2">
    <name type="scientific">Eubacterium album</name>
    <dbReference type="NCBI Taxonomy" id="2978477"/>
    <lineage>
        <taxon>Bacteria</taxon>
        <taxon>Bacillati</taxon>
        <taxon>Bacillota</taxon>
        <taxon>Clostridia</taxon>
        <taxon>Eubacteriales</taxon>
        <taxon>Eubacteriaceae</taxon>
        <taxon>Eubacterium</taxon>
    </lineage>
</organism>
<reference evidence="1" key="1">
    <citation type="submission" date="2022-09" db="EMBL/GenBank/DDBJ databases">
        <title>Eubacterium sp. LFL-14 isolated from human feces.</title>
        <authorList>
            <person name="Liu F."/>
        </authorList>
    </citation>
    <scope>NUCLEOTIDE SEQUENCE</scope>
    <source>
        <strain evidence="1">LFL-14</strain>
    </source>
</reference>
<comment type="caution">
    <text evidence="1">The sequence shown here is derived from an EMBL/GenBank/DDBJ whole genome shotgun (WGS) entry which is preliminary data.</text>
</comment>
<gene>
    <name evidence="1" type="ORF">N5B56_11790</name>
</gene>
<evidence type="ECO:0000313" key="2">
    <source>
        <dbReference type="Proteomes" id="UP001431199"/>
    </source>
</evidence>
<accession>A0ABT2M3L9</accession>
<protein>
    <submittedName>
        <fullName evidence="1">Uncharacterized protein</fullName>
    </submittedName>
</protein>
<proteinExistence type="predicted"/>
<sequence>MDEKNQVEKQVVKEMFDEIRKMETRNVRSNEYSDKQMVDWICTKIMKKARKDMEGTV</sequence>
<dbReference type="RefSeq" id="WP_260979032.1">
    <property type="nucleotide sequence ID" value="NZ_JAODBU010000012.1"/>
</dbReference>